<evidence type="ECO:0008006" key="4">
    <source>
        <dbReference type="Google" id="ProtNLM"/>
    </source>
</evidence>
<dbReference type="AlphaFoldDB" id="A0A1H9GQJ8"/>
<evidence type="ECO:0000313" key="3">
    <source>
        <dbReference type="Proteomes" id="UP000198749"/>
    </source>
</evidence>
<accession>A0A1H9GQJ8</accession>
<dbReference type="Proteomes" id="UP000198749">
    <property type="component" value="Unassembled WGS sequence"/>
</dbReference>
<evidence type="ECO:0000256" key="1">
    <source>
        <dbReference type="SAM" id="Phobius"/>
    </source>
</evidence>
<keyword evidence="1" id="KW-1133">Transmembrane helix</keyword>
<dbReference type="RefSeq" id="WP_091356890.1">
    <property type="nucleotide sequence ID" value="NZ_AP025284.1"/>
</dbReference>
<evidence type="ECO:0000313" key="2">
    <source>
        <dbReference type="EMBL" id="SEQ52314.1"/>
    </source>
</evidence>
<keyword evidence="3" id="KW-1185">Reference proteome</keyword>
<organism evidence="2 3">
    <name type="scientific">Amphritea atlantica</name>
    <dbReference type="NCBI Taxonomy" id="355243"/>
    <lineage>
        <taxon>Bacteria</taxon>
        <taxon>Pseudomonadati</taxon>
        <taxon>Pseudomonadota</taxon>
        <taxon>Gammaproteobacteria</taxon>
        <taxon>Oceanospirillales</taxon>
        <taxon>Oceanospirillaceae</taxon>
        <taxon>Amphritea</taxon>
    </lineage>
</organism>
<dbReference type="OrthoDB" id="5867911at2"/>
<dbReference type="EMBL" id="FOGB01000004">
    <property type="protein sequence ID" value="SEQ52314.1"/>
    <property type="molecule type" value="Genomic_DNA"/>
</dbReference>
<name>A0A1H9GQJ8_9GAMM</name>
<gene>
    <name evidence="2" type="ORF">SAMN03080615_01828</name>
</gene>
<protein>
    <recommendedName>
        <fullName evidence="4">DUF4760 domain-containing protein</fullName>
    </recommendedName>
</protein>
<proteinExistence type="predicted"/>
<sequence length="169" mass="19963">MYFIELFSEKSDQVRLVTFLLSALLAVSVLLINQYINTKRNKRDLLLSKIEDLYKSSIEYTNLCTEILDDVQHQNVDYPSVKKEHRREVQNILRKMEMLCGLYFPDSGFDTTDYRLWNMEVLEYLEKGKHSEEGEMHCMWEDARQHIVNSDAKLAVICSNLMKSHGYKK</sequence>
<keyword evidence="1" id="KW-0812">Transmembrane</keyword>
<keyword evidence="1" id="KW-0472">Membrane</keyword>
<feature type="transmembrane region" description="Helical" evidence="1">
    <location>
        <begin position="16"/>
        <end position="36"/>
    </location>
</feature>
<dbReference type="STRING" id="355243.SAMN03080615_01828"/>
<reference evidence="3" key="1">
    <citation type="submission" date="2016-10" db="EMBL/GenBank/DDBJ databases">
        <authorList>
            <person name="Varghese N."/>
            <person name="Submissions S."/>
        </authorList>
    </citation>
    <scope>NUCLEOTIDE SEQUENCE [LARGE SCALE GENOMIC DNA]</scope>
    <source>
        <strain evidence="3">DSM 18887</strain>
    </source>
</reference>